<dbReference type="AlphaFoldDB" id="A0A8J5MKX6"/>
<feature type="domain" description="Chitin-binding type-2" evidence="2">
    <location>
        <begin position="104"/>
        <end position="168"/>
    </location>
</feature>
<dbReference type="Gene3D" id="2.170.140.10">
    <property type="entry name" value="Chitin binding domain"/>
    <property type="match status" value="1"/>
</dbReference>
<dbReference type="EMBL" id="JAHLQT010042731">
    <property type="protein sequence ID" value="KAG7155181.1"/>
    <property type="molecule type" value="Genomic_DNA"/>
</dbReference>
<dbReference type="SMART" id="SM00494">
    <property type="entry name" value="ChtBD2"/>
    <property type="match status" value="1"/>
</dbReference>
<reference evidence="3" key="1">
    <citation type="journal article" date="2021" name="Sci. Adv.">
        <title>The American lobster genome reveals insights on longevity, neural, and immune adaptations.</title>
        <authorList>
            <person name="Polinski J.M."/>
            <person name="Zimin A.V."/>
            <person name="Clark K.F."/>
            <person name="Kohn A.B."/>
            <person name="Sadowski N."/>
            <person name="Timp W."/>
            <person name="Ptitsyn A."/>
            <person name="Khanna P."/>
            <person name="Romanova D.Y."/>
            <person name="Williams P."/>
            <person name="Greenwood S.J."/>
            <person name="Moroz L.L."/>
            <person name="Walt D.R."/>
            <person name="Bodnar A.G."/>
        </authorList>
    </citation>
    <scope>NUCLEOTIDE SEQUENCE</scope>
    <source>
        <strain evidence="3">GMGI-L3</strain>
    </source>
</reference>
<dbReference type="GO" id="GO:0008061">
    <property type="term" value="F:chitin binding"/>
    <property type="evidence" value="ECO:0007669"/>
    <property type="project" value="InterPro"/>
</dbReference>
<dbReference type="InterPro" id="IPR052976">
    <property type="entry name" value="Scoloptoxin-like"/>
</dbReference>
<comment type="caution">
    <text evidence="3">The sequence shown here is derived from an EMBL/GenBank/DDBJ whole genome shotgun (WGS) entry which is preliminary data.</text>
</comment>
<feature type="region of interest" description="Disordered" evidence="1">
    <location>
        <begin position="219"/>
        <end position="278"/>
    </location>
</feature>
<evidence type="ECO:0000259" key="2">
    <source>
        <dbReference type="PROSITE" id="PS50940"/>
    </source>
</evidence>
<gene>
    <name evidence="3" type="ORF">Hamer_G030258</name>
</gene>
<keyword evidence="4" id="KW-1185">Reference proteome</keyword>
<evidence type="ECO:0000313" key="4">
    <source>
        <dbReference type="Proteomes" id="UP000747542"/>
    </source>
</evidence>
<dbReference type="GO" id="GO:0005576">
    <property type="term" value="C:extracellular region"/>
    <property type="evidence" value="ECO:0007669"/>
    <property type="project" value="InterPro"/>
</dbReference>
<dbReference type="SUPFAM" id="SSF57625">
    <property type="entry name" value="Invertebrate chitin-binding proteins"/>
    <property type="match status" value="1"/>
</dbReference>
<dbReference type="Pfam" id="PF01607">
    <property type="entry name" value="CBM_14"/>
    <property type="match status" value="1"/>
</dbReference>
<organism evidence="3 4">
    <name type="scientific">Homarus americanus</name>
    <name type="common">American lobster</name>
    <dbReference type="NCBI Taxonomy" id="6706"/>
    <lineage>
        <taxon>Eukaryota</taxon>
        <taxon>Metazoa</taxon>
        <taxon>Ecdysozoa</taxon>
        <taxon>Arthropoda</taxon>
        <taxon>Crustacea</taxon>
        <taxon>Multicrustacea</taxon>
        <taxon>Malacostraca</taxon>
        <taxon>Eumalacostraca</taxon>
        <taxon>Eucarida</taxon>
        <taxon>Decapoda</taxon>
        <taxon>Pleocyemata</taxon>
        <taxon>Astacidea</taxon>
        <taxon>Nephropoidea</taxon>
        <taxon>Nephropidae</taxon>
        <taxon>Homarus</taxon>
    </lineage>
</organism>
<name>A0A8J5MKX6_HOMAM</name>
<protein>
    <submittedName>
        <fullName evidence="3">U-scoloptoxin(01)-Cw1a-like 54</fullName>
    </submittedName>
</protein>
<sequence>MQALLGVSAADRRPSSSYVAPSGGFSNGFVPANGDPSNGYGAPASNGFGSAPRNGYGAPPSTGYGAPTGGYGQDDELAALLESIPGGGVPGEDYPILASPPDTGFSCDDQAVQGYYADTASEAGCQVFHICQDRARRRQQDSFLCPNGTIFNQQYLVCDWWFNVDCSEAENFYSVNELIGVVPNGGYGYGPTTNGNGNSYGSNGNGNGGNGNGNGYGSNGNGIGRKNGNNGYGSNGNRRNGNGASNGYRPNGNSGNGNGASNGYGPPVPPPTSYGTPF</sequence>
<dbReference type="PROSITE" id="PS50940">
    <property type="entry name" value="CHIT_BIND_II"/>
    <property type="match status" value="1"/>
</dbReference>
<dbReference type="InterPro" id="IPR036508">
    <property type="entry name" value="Chitin-bd_dom_sf"/>
</dbReference>
<dbReference type="PANTHER" id="PTHR22933:SF43">
    <property type="entry name" value="LP10131P"/>
    <property type="match status" value="1"/>
</dbReference>
<dbReference type="InterPro" id="IPR002557">
    <property type="entry name" value="Chitin-bd_dom"/>
</dbReference>
<evidence type="ECO:0000313" key="3">
    <source>
        <dbReference type="EMBL" id="KAG7155181.1"/>
    </source>
</evidence>
<evidence type="ECO:0000256" key="1">
    <source>
        <dbReference type="SAM" id="MobiDB-lite"/>
    </source>
</evidence>
<accession>A0A8J5MKX6</accession>
<dbReference type="PANTHER" id="PTHR22933">
    <property type="entry name" value="FI18007P1-RELATED"/>
    <property type="match status" value="1"/>
</dbReference>
<dbReference type="Proteomes" id="UP000747542">
    <property type="component" value="Unassembled WGS sequence"/>
</dbReference>
<feature type="compositionally biased region" description="Low complexity" evidence="1">
    <location>
        <begin position="235"/>
        <end position="253"/>
    </location>
</feature>
<feature type="region of interest" description="Disordered" evidence="1">
    <location>
        <begin position="1"/>
        <end position="26"/>
    </location>
</feature>
<proteinExistence type="predicted"/>
<feature type="compositionally biased region" description="Gly residues" evidence="1">
    <location>
        <begin position="219"/>
        <end position="234"/>
    </location>
</feature>